<dbReference type="InterPro" id="IPR001362">
    <property type="entry name" value="Glyco_hydro_32"/>
</dbReference>
<comment type="caution">
    <text evidence="7">The sequence shown here is derived from an EMBL/GenBank/DDBJ whole genome shotgun (WGS) entry which is preliminary data.</text>
</comment>
<evidence type="ECO:0000256" key="5">
    <source>
        <dbReference type="SAM" id="MobiDB-lite"/>
    </source>
</evidence>
<dbReference type="PANTHER" id="PTHR43101:SF1">
    <property type="entry name" value="BETA-FRUCTOSIDASE"/>
    <property type="match status" value="1"/>
</dbReference>
<dbReference type="EMBL" id="JBHRTB010000010">
    <property type="protein sequence ID" value="MFC3143427.1"/>
    <property type="molecule type" value="Genomic_DNA"/>
</dbReference>
<keyword evidence="3" id="KW-0378">Hydrolase</keyword>
<dbReference type="SMART" id="SM00640">
    <property type="entry name" value="Glyco_32"/>
    <property type="match status" value="1"/>
</dbReference>
<comment type="similarity">
    <text evidence="1">Belongs to the glycosyl hydrolase 32 family.</text>
</comment>
<name>A0ABV7GWB1_9RHOB</name>
<dbReference type="Pfam" id="PF00251">
    <property type="entry name" value="Glyco_hydro_32N"/>
    <property type="match status" value="1"/>
</dbReference>
<accession>A0ABV7GWB1</accession>
<organism evidence="7 8">
    <name type="scientific">Psychromarinibacter halotolerans</name>
    <dbReference type="NCBI Taxonomy" id="1775175"/>
    <lineage>
        <taxon>Bacteria</taxon>
        <taxon>Pseudomonadati</taxon>
        <taxon>Pseudomonadota</taxon>
        <taxon>Alphaproteobacteria</taxon>
        <taxon>Rhodobacterales</taxon>
        <taxon>Paracoccaceae</taxon>
        <taxon>Psychromarinibacter</taxon>
    </lineage>
</organism>
<evidence type="ECO:0000313" key="8">
    <source>
        <dbReference type="Proteomes" id="UP001595632"/>
    </source>
</evidence>
<feature type="region of interest" description="Disordered" evidence="5">
    <location>
        <begin position="493"/>
        <end position="524"/>
    </location>
</feature>
<evidence type="ECO:0000256" key="1">
    <source>
        <dbReference type="ARBA" id="ARBA00009902"/>
    </source>
</evidence>
<dbReference type="EC" id="3.2.1.26" evidence="2"/>
<sequence>MYASHGFLRSDIGDVDVVYHDGEYHLFHLVLPNHDFIAHAVSRDGMTWRRVQNALFVDDPGAWDDDMLWTMHVTADPDVPGRWRMFYTGLSRHEYGRVQRVGLAVSDDLYTWTRSEDPAYPLEVSGQWYECSSDEGRNWVSFRDPFFYHDPETGDRLLLAAARVNEGPVIRRGCVSVARETAANDWQFEPPLYRPGLYDDVEVPNLFRLDDKVYLIGSIREDTKIHYWYADDIGGPFMNFADNVLLPKGNYAARVCKVGDRWLLFNFFQRKEIIYGREVIARMLPPPKELITDRRGRLLLKSFSGFDALAHRPVQITRSSEMSQLYGNPNATMTCGENAISMSCPSGFEAFLLPGQHEDFRLRARITLDGHGKCGLVLRVSEEGDGYYLALDLWKGYAQLRRWGANPRPEFEHAFRYETLQAGNFVPLFQATDIDVEVVTHGSYIEFSLNGQVTLCVVDDGYCDGHIGFYTESATLKAEDIFIEKLDRRTAEEEPVYTATRHNPPDPQFHLIDVQPQLEPPSDT</sequence>
<dbReference type="Gene3D" id="2.60.120.560">
    <property type="entry name" value="Exo-inulinase, domain 1"/>
    <property type="match status" value="1"/>
</dbReference>
<feature type="domain" description="Glycosyl hydrolase family 32 N-terminal" evidence="6">
    <location>
        <begin position="17"/>
        <end position="213"/>
    </location>
</feature>
<protein>
    <recommendedName>
        <fullName evidence="2">beta-fructofuranosidase</fullName>
        <ecNumber evidence="2">3.2.1.26</ecNumber>
    </recommendedName>
</protein>
<dbReference type="SUPFAM" id="SSF75005">
    <property type="entry name" value="Arabinanase/levansucrase/invertase"/>
    <property type="match status" value="1"/>
</dbReference>
<dbReference type="PANTHER" id="PTHR43101">
    <property type="entry name" value="BETA-FRUCTOSIDASE"/>
    <property type="match status" value="1"/>
</dbReference>
<keyword evidence="8" id="KW-1185">Reference proteome</keyword>
<reference evidence="8" key="1">
    <citation type="journal article" date="2019" name="Int. J. Syst. Evol. Microbiol.">
        <title>The Global Catalogue of Microorganisms (GCM) 10K type strain sequencing project: providing services to taxonomists for standard genome sequencing and annotation.</title>
        <authorList>
            <consortium name="The Broad Institute Genomics Platform"/>
            <consortium name="The Broad Institute Genome Sequencing Center for Infectious Disease"/>
            <person name="Wu L."/>
            <person name="Ma J."/>
        </authorList>
    </citation>
    <scope>NUCLEOTIDE SEQUENCE [LARGE SCALE GENOMIC DNA]</scope>
    <source>
        <strain evidence="8">KCTC 52366</strain>
    </source>
</reference>
<dbReference type="InterPro" id="IPR023296">
    <property type="entry name" value="Glyco_hydro_beta-prop_sf"/>
</dbReference>
<evidence type="ECO:0000259" key="6">
    <source>
        <dbReference type="Pfam" id="PF00251"/>
    </source>
</evidence>
<dbReference type="InterPro" id="IPR051214">
    <property type="entry name" value="GH32_Enzymes"/>
</dbReference>
<dbReference type="Gene3D" id="2.115.10.20">
    <property type="entry name" value="Glycosyl hydrolase domain, family 43"/>
    <property type="match status" value="1"/>
</dbReference>
<gene>
    <name evidence="7" type="ORF">ACFOGP_11945</name>
</gene>
<evidence type="ECO:0000256" key="2">
    <source>
        <dbReference type="ARBA" id="ARBA00012758"/>
    </source>
</evidence>
<evidence type="ECO:0000313" key="7">
    <source>
        <dbReference type="EMBL" id="MFC3143427.1"/>
    </source>
</evidence>
<dbReference type="InterPro" id="IPR013148">
    <property type="entry name" value="Glyco_hydro_32_N"/>
</dbReference>
<dbReference type="RefSeq" id="WP_275630717.1">
    <property type="nucleotide sequence ID" value="NZ_JARGYD010000001.1"/>
</dbReference>
<dbReference type="Proteomes" id="UP001595632">
    <property type="component" value="Unassembled WGS sequence"/>
</dbReference>
<proteinExistence type="inferred from homology"/>
<evidence type="ECO:0000256" key="3">
    <source>
        <dbReference type="ARBA" id="ARBA00022801"/>
    </source>
</evidence>
<evidence type="ECO:0000256" key="4">
    <source>
        <dbReference type="ARBA" id="ARBA00023295"/>
    </source>
</evidence>
<dbReference type="CDD" id="cd18609">
    <property type="entry name" value="GH32-like"/>
    <property type="match status" value="1"/>
</dbReference>
<keyword evidence="4" id="KW-0326">Glycosidase</keyword>